<dbReference type="FunCoup" id="A0A316YTK8">
    <property type="interactions" value="181"/>
</dbReference>
<dbReference type="SUPFAM" id="SSF53254">
    <property type="entry name" value="Phosphoglycerate mutase-like"/>
    <property type="match status" value="1"/>
</dbReference>
<dbReference type="InterPro" id="IPR016274">
    <property type="entry name" value="Histidine_acid_Pase_euk"/>
</dbReference>
<dbReference type="PANTHER" id="PTHR20963">
    <property type="entry name" value="MULTIPLE INOSITOL POLYPHOSPHATE PHOSPHATASE-RELATED"/>
    <property type="match status" value="1"/>
</dbReference>
<evidence type="ECO:0000256" key="1">
    <source>
        <dbReference type="ARBA" id="ARBA00022801"/>
    </source>
</evidence>
<dbReference type="PANTHER" id="PTHR20963:SF42">
    <property type="entry name" value="PHOSPHOGLYCERATE MUTASE-LIKE PROTEIN"/>
    <property type="match status" value="1"/>
</dbReference>
<name>A0A316YTK8_9BASI</name>
<evidence type="ECO:0000256" key="2">
    <source>
        <dbReference type="ARBA" id="ARBA00023180"/>
    </source>
</evidence>
<feature type="disulfide bond" evidence="3">
    <location>
        <begin position="261"/>
        <end position="274"/>
    </location>
</feature>
<dbReference type="EMBL" id="KZ819635">
    <property type="protein sequence ID" value="PWN91988.1"/>
    <property type="molecule type" value="Genomic_DNA"/>
</dbReference>
<dbReference type="Proteomes" id="UP000245768">
    <property type="component" value="Unassembled WGS sequence"/>
</dbReference>
<dbReference type="RefSeq" id="XP_025379186.1">
    <property type="nucleotide sequence ID" value="XM_025518739.1"/>
</dbReference>
<dbReference type="CDD" id="cd07061">
    <property type="entry name" value="HP_HAP_like"/>
    <property type="match status" value="1"/>
</dbReference>
<dbReference type="AlphaFoldDB" id="A0A316YTK8"/>
<feature type="disulfide bond" evidence="3">
    <location>
        <begin position="66"/>
        <end position="411"/>
    </location>
</feature>
<keyword evidence="1" id="KW-0378">Hydrolase</keyword>
<organism evidence="4 5">
    <name type="scientific">Acaromyces ingoldii</name>
    <dbReference type="NCBI Taxonomy" id="215250"/>
    <lineage>
        <taxon>Eukaryota</taxon>
        <taxon>Fungi</taxon>
        <taxon>Dikarya</taxon>
        <taxon>Basidiomycota</taxon>
        <taxon>Ustilaginomycotina</taxon>
        <taxon>Exobasidiomycetes</taxon>
        <taxon>Exobasidiales</taxon>
        <taxon>Cryptobasidiaceae</taxon>
        <taxon>Acaromyces</taxon>
    </lineage>
</organism>
<dbReference type="Pfam" id="PF00328">
    <property type="entry name" value="His_Phos_2"/>
    <property type="match status" value="1"/>
</dbReference>
<dbReference type="InterPro" id="IPR029033">
    <property type="entry name" value="His_PPase_superfam"/>
</dbReference>
<gene>
    <name evidence="4" type="ORF">FA10DRAFT_228135</name>
</gene>
<dbReference type="GeneID" id="37040655"/>
<reference evidence="4 5" key="1">
    <citation type="journal article" date="2018" name="Mol. Biol. Evol.">
        <title>Broad Genomic Sampling Reveals a Smut Pathogenic Ancestry of the Fungal Clade Ustilaginomycotina.</title>
        <authorList>
            <person name="Kijpornyongpan T."/>
            <person name="Mondo S.J."/>
            <person name="Barry K."/>
            <person name="Sandor L."/>
            <person name="Lee J."/>
            <person name="Lipzen A."/>
            <person name="Pangilinan J."/>
            <person name="LaButti K."/>
            <person name="Hainaut M."/>
            <person name="Henrissat B."/>
            <person name="Grigoriev I.V."/>
            <person name="Spatafora J.W."/>
            <person name="Aime M.C."/>
        </authorList>
    </citation>
    <scope>NUCLEOTIDE SEQUENCE [LARGE SCALE GENOMIC DNA]</scope>
    <source>
        <strain evidence="4 5">MCA 4198</strain>
    </source>
</reference>
<evidence type="ECO:0000256" key="3">
    <source>
        <dbReference type="PIRSR" id="PIRSR000894-2"/>
    </source>
</evidence>
<proteinExistence type="predicted"/>
<keyword evidence="3" id="KW-1015">Disulfide bond</keyword>
<sequence length="512" mass="56704">MVANDTIFSFERLSSYEPSSYENRYRALDDFRGTFDVPKHWGHLSPYFSSPMFPEMQERKVLPQHCNLKQVHMLHRNGAHMPAKDSPASRFAEAIENVTMGSSVMLNATGPLAFLNHWKYELGVGHLTAAGAQQMFDSGVQSFYRYGALFNASKVASKPVLRTTSQHRMVDSASHWALGMYGLHAPSTVNLEVIVEDDGYNNTLADSSNCPNANDEALQFGDQTSSKWIKTYLKGAVNRLSRHLPKMHLTPELVYGMQTLCAHETFTLGESNFCHLFTMKEWEGFEYASDLLQRGNYAFGSPTARAQSLGYLVEFLARIEEKAPSNSILPLPLPPSLNKTLDDDTSTFPVDQPIHVDFTHQSNILHLLTALNFSFLDAVKLTEDSLVQKRAFYASHIVPFAARLVFEVIDCPTSGKHSQSYIRTLLNDAILPMGSAQGCSLGPASSSSSSSHKQSAARKDGLCPLDDFLAFFKDEVIMENWGQEAQVACHGRNGTDFVIPASGPNNGTVSLL</sequence>
<dbReference type="Gene3D" id="3.40.50.1240">
    <property type="entry name" value="Phosphoglycerate mutase-like"/>
    <property type="match status" value="1"/>
</dbReference>
<evidence type="ECO:0000313" key="4">
    <source>
        <dbReference type="EMBL" id="PWN91988.1"/>
    </source>
</evidence>
<dbReference type="OrthoDB" id="6509975at2759"/>
<keyword evidence="2" id="KW-0325">Glycoprotein</keyword>
<keyword evidence="5" id="KW-1185">Reference proteome</keyword>
<dbReference type="InParanoid" id="A0A316YTK8"/>
<dbReference type="PIRSF" id="PIRSF000894">
    <property type="entry name" value="Acid_phosphatase"/>
    <property type="match status" value="1"/>
</dbReference>
<dbReference type="GO" id="GO:0003993">
    <property type="term" value="F:acid phosphatase activity"/>
    <property type="evidence" value="ECO:0007669"/>
    <property type="project" value="TreeGrafter"/>
</dbReference>
<protein>
    <submittedName>
        <fullName evidence="4">Phosphoglycerate mutase-like protein</fullName>
    </submittedName>
</protein>
<evidence type="ECO:0000313" key="5">
    <source>
        <dbReference type="Proteomes" id="UP000245768"/>
    </source>
</evidence>
<dbReference type="InterPro" id="IPR000560">
    <property type="entry name" value="His_Pase_clade-2"/>
</dbReference>
<dbReference type="STRING" id="215250.A0A316YTK8"/>
<accession>A0A316YTK8</accession>